<name>A0ABN1LRL2_9CLOT</name>
<sequence>MYLKNKWNDIGIKKKLFIISASLILVTSIVIYTVLFLIVPKVYISIKENSIKNSTEQIISKLEKGAGKDYLEEINKYSYDNSAMVTITTLYGELVYASNNFLLKPAGAEDFNRVKPREFKKAEDDIAISKQFYFKDIGKDCIINVHVPIKIFNDTKRIMIRILPLILLITISIGILSAYIYSTVISKPLLKINDVAKKISKLKFDEKLNFSGDDEIAELSNSINLISTNLQETIVSLEDANKELLTDIEKEKLQDKRRRDFIKAISHELKTPITVINGQIEGMIYNIGPYKDRDKYLKESLESVLELKSLVYEIINLAKYEESISLKKEGIALNALVKEVVNSYSYLEDKKGLNIIIKEDRNLIVNADRNIVKKVLSNLIKNSLNYALDNTDIVIEIKNNYSIRIINKCNNITKENKNDLFKAFYRIDESRNKDTGGNGLGLYIVKTLLDMHGDIKYNVDLEDGLFIFNLNFKENN</sequence>
<dbReference type="PROSITE" id="PS50109">
    <property type="entry name" value="HIS_KIN"/>
    <property type="match status" value="1"/>
</dbReference>
<keyword evidence="8" id="KW-0175">Coiled coil</keyword>
<dbReference type="InterPro" id="IPR036890">
    <property type="entry name" value="HATPase_C_sf"/>
</dbReference>
<dbReference type="SMART" id="SM00388">
    <property type="entry name" value="HisKA"/>
    <property type="match status" value="1"/>
</dbReference>
<keyword evidence="13" id="KW-1185">Reference proteome</keyword>
<keyword evidence="9" id="KW-0812">Transmembrane</keyword>
<dbReference type="Pfam" id="PF00672">
    <property type="entry name" value="HAMP"/>
    <property type="match status" value="1"/>
</dbReference>
<dbReference type="PANTHER" id="PTHR45453:SF3">
    <property type="entry name" value="HISTIDINE KINASE"/>
    <property type="match status" value="1"/>
</dbReference>
<comment type="subcellular location">
    <subcellularLocation>
        <location evidence="2">Membrane</location>
    </subcellularLocation>
</comment>
<evidence type="ECO:0000313" key="13">
    <source>
        <dbReference type="Proteomes" id="UP001501764"/>
    </source>
</evidence>
<dbReference type="Pfam" id="PF00512">
    <property type="entry name" value="HisKA"/>
    <property type="match status" value="1"/>
</dbReference>
<keyword evidence="9" id="KW-0472">Membrane</keyword>
<dbReference type="InterPro" id="IPR050351">
    <property type="entry name" value="BphY/WalK/GraS-like"/>
</dbReference>
<evidence type="ECO:0000256" key="3">
    <source>
        <dbReference type="ARBA" id="ARBA00012438"/>
    </source>
</evidence>
<dbReference type="RefSeq" id="WP_224168145.1">
    <property type="nucleotide sequence ID" value="NZ_BAAACO010000001.1"/>
</dbReference>
<dbReference type="PANTHER" id="PTHR45453">
    <property type="entry name" value="PHOSPHATE REGULON SENSOR PROTEIN PHOR"/>
    <property type="match status" value="1"/>
</dbReference>
<keyword evidence="5" id="KW-0808">Transferase</keyword>
<protein>
    <recommendedName>
        <fullName evidence="3">histidine kinase</fullName>
        <ecNumber evidence="3">2.7.13.3</ecNumber>
    </recommendedName>
</protein>
<gene>
    <name evidence="12" type="ORF">GCM10008916_20850</name>
</gene>
<dbReference type="Gene3D" id="3.30.565.10">
    <property type="entry name" value="Histidine kinase-like ATPase, C-terminal domain"/>
    <property type="match status" value="1"/>
</dbReference>
<organism evidence="12 13">
    <name type="scientific">Clostridium nitritogenes</name>
    <dbReference type="NCBI Taxonomy" id="83340"/>
    <lineage>
        <taxon>Bacteria</taxon>
        <taxon>Bacillati</taxon>
        <taxon>Bacillota</taxon>
        <taxon>Clostridia</taxon>
        <taxon>Eubacteriales</taxon>
        <taxon>Clostridiaceae</taxon>
        <taxon>Clostridium</taxon>
    </lineage>
</organism>
<dbReference type="SMART" id="SM00387">
    <property type="entry name" value="HATPase_c"/>
    <property type="match status" value="1"/>
</dbReference>
<dbReference type="Gene3D" id="1.10.287.130">
    <property type="match status" value="1"/>
</dbReference>
<feature type="domain" description="HAMP" evidence="11">
    <location>
        <begin position="183"/>
        <end position="235"/>
    </location>
</feature>
<evidence type="ECO:0000256" key="7">
    <source>
        <dbReference type="ARBA" id="ARBA00023012"/>
    </source>
</evidence>
<dbReference type="InterPro" id="IPR036097">
    <property type="entry name" value="HisK_dim/P_sf"/>
</dbReference>
<dbReference type="InterPro" id="IPR003661">
    <property type="entry name" value="HisK_dim/P_dom"/>
</dbReference>
<dbReference type="Pfam" id="PF02518">
    <property type="entry name" value="HATPase_c"/>
    <property type="match status" value="1"/>
</dbReference>
<reference evidence="12 13" key="1">
    <citation type="journal article" date="2019" name="Int. J. Syst. Evol. Microbiol.">
        <title>The Global Catalogue of Microorganisms (GCM) 10K type strain sequencing project: providing services to taxonomists for standard genome sequencing and annotation.</title>
        <authorList>
            <consortium name="The Broad Institute Genomics Platform"/>
            <consortium name="The Broad Institute Genome Sequencing Center for Infectious Disease"/>
            <person name="Wu L."/>
            <person name="Ma J."/>
        </authorList>
    </citation>
    <scope>NUCLEOTIDE SEQUENCE [LARGE SCALE GENOMIC DNA]</scope>
    <source>
        <strain evidence="12 13">JCM 6485</strain>
    </source>
</reference>
<comment type="catalytic activity">
    <reaction evidence="1">
        <text>ATP + protein L-histidine = ADP + protein N-phospho-L-histidine.</text>
        <dbReference type="EC" id="2.7.13.3"/>
    </reaction>
</comment>
<dbReference type="SUPFAM" id="SSF55874">
    <property type="entry name" value="ATPase domain of HSP90 chaperone/DNA topoisomerase II/histidine kinase"/>
    <property type="match status" value="1"/>
</dbReference>
<dbReference type="GO" id="GO:0016301">
    <property type="term" value="F:kinase activity"/>
    <property type="evidence" value="ECO:0007669"/>
    <property type="project" value="UniProtKB-KW"/>
</dbReference>
<feature type="transmembrane region" description="Helical" evidence="9">
    <location>
        <begin position="16"/>
        <end position="39"/>
    </location>
</feature>
<dbReference type="SUPFAM" id="SSF158472">
    <property type="entry name" value="HAMP domain-like"/>
    <property type="match status" value="1"/>
</dbReference>
<dbReference type="CDD" id="cd06225">
    <property type="entry name" value="HAMP"/>
    <property type="match status" value="1"/>
</dbReference>
<dbReference type="SUPFAM" id="SSF47384">
    <property type="entry name" value="Homodimeric domain of signal transducing histidine kinase"/>
    <property type="match status" value="1"/>
</dbReference>
<keyword evidence="6 12" id="KW-0418">Kinase</keyword>
<dbReference type="EMBL" id="BAAACO010000001">
    <property type="protein sequence ID" value="GAA0859333.1"/>
    <property type="molecule type" value="Genomic_DNA"/>
</dbReference>
<dbReference type="Proteomes" id="UP001501764">
    <property type="component" value="Unassembled WGS sequence"/>
</dbReference>
<feature type="transmembrane region" description="Helical" evidence="9">
    <location>
        <begin position="158"/>
        <end position="181"/>
    </location>
</feature>
<evidence type="ECO:0000256" key="8">
    <source>
        <dbReference type="SAM" id="Coils"/>
    </source>
</evidence>
<evidence type="ECO:0000256" key="9">
    <source>
        <dbReference type="SAM" id="Phobius"/>
    </source>
</evidence>
<evidence type="ECO:0000256" key="5">
    <source>
        <dbReference type="ARBA" id="ARBA00022679"/>
    </source>
</evidence>
<evidence type="ECO:0000259" key="10">
    <source>
        <dbReference type="PROSITE" id="PS50109"/>
    </source>
</evidence>
<keyword evidence="7" id="KW-0902">Two-component regulatory system</keyword>
<evidence type="ECO:0000256" key="1">
    <source>
        <dbReference type="ARBA" id="ARBA00000085"/>
    </source>
</evidence>
<evidence type="ECO:0000259" key="11">
    <source>
        <dbReference type="PROSITE" id="PS50885"/>
    </source>
</evidence>
<evidence type="ECO:0000256" key="4">
    <source>
        <dbReference type="ARBA" id="ARBA00022553"/>
    </source>
</evidence>
<feature type="coiled-coil region" evidence="8">
    <location>
        <begin position="227"/>
        <end position="254"/>
    </location>
</feature>
<dbReference type="PROSITE" id="PS50885">
    <property type="entry name" value="HAMP"/>
    <property type="match status" value="1"/>
</dbReference>
<evidence type="ECO:0000256" key="2">
    <source>
        <dbReference type="ARBA" id="ARBA00004370"/>
    </source>
</evidence>
<evidence type="ECO:0000313" key="12">
    <source>
        <dbReference type="EMBL" id="GAA0859333.1"/>
    </source>
</evidence>
<proteinExistence type="predicted"/>
<dbReference type="InterPro" id="IPR003660">
    <property type="entry name" value="HAMP_dom"/>
</dbReference>
<evidence type="ECO:0000256" key="6">
    <source>
        <dbReference type="ARBA" id="ARBA00022777"/>
    </source>
</evidence>
<dbReference type="InterPro" id="IPR005467">
    <property type="entry name" value="His_kinase_dom"/>
</dbReference>
<keyword evidence="9" id="KW-1133">Transmembrane helix</keyword>
<accession>A0ABN1LRL2</accession>
<dbReference type="EC" id="2.7.13.3" evidence="3"/>
<keyword evidence="4" id="KW-0597">Phosphoprotein</keyword>
<dbReference type="Gene3D" id="6.10.340.10">
    <property type="match status" value="1"/>
</dbReference>
<dbReference type="InterPro" id="IPR003594">
    <property type="entry name" value="HATPase_dom"/>
</dbReference>
<dbReference type="SMART" id="SM00304">
    <property type="entry name" value="HAMP"/>
    <property type="match status" value="1"/>
</dbReference>
<comment type="caution">
    <text evidence="12">The sequence shown here is derived from an EMBL/GenBank/DDBJ whole genome shotgun (WGS) entry which is preliminary data.</text>
</comment>
<feature type="domain" description="Histidine kinase" evidence="10">
    <location>
        <begin position="264"/>
        <end position="476"/>
    </location>
</feature>
<dbReference type="CDD" id="cd00082">
    <property type="entry name" value="HisKA"/>
    <property type="match status" value="1"/>
</dbReference>